<protein>
    <submittedName>
        <fullName evidence="1">Sarcosine oxidase subunit gamma</fullName>
    </submittedName>
</protein>
<dbReference type="Gene3D" id="3.30.1360.120">
    <property type="entry name" value="Probable tRNA modification gtpase trme, domain 1"/>
    <property type="match status" value="1"/>
</dbReference>
<name>A0A2T5BQ03_9RHOB</name>
<dbReference type="Pfam" id="PF04268">
    <property type="entry name" value="SoxG"/>
    <property type="match status" value="1"/>
</dbReference>
<dbReference type="InterPro" id="IPR007375">
    <property type="entry name" value="SoxG"/>
</dbReference>
<gene>
    <name evidence="1" type="ORF">C8N32_11634</name>
</gene>
<proteinExistence type="predicted"/>
<dbReference type="RefSeq" id="WP_107893169.1">
    <property type="nucleotide sequence ID" value="NZ_NHSI01000052.1"/>
</dbReference>
<dbReference type="InterPro" id="IPR027266">
    <property type="entry name" value="TrmE/GcvT-like"/>
</dbReference>
<dbReference type="OrthoDB" id="9814782at2"/>
<dbReference type="AlphaFoldDB" id="A0A2T5BQ03"/>
<accession>A0A2T5BQ03</accession>
<comment type="caution">
    <text evidence="1">The sequence shown here is derived from an EMBL/GenBank/DDBJ whole genome shotgun (WGS) entry which is preliminary data.</text>
</comment>
<evidence type="ECO:0000313" key="1">
    <source>
        <dbReference type="EMBL" id="PTN01161.1"/>
    </source>
</evidence>
<dbReference type="Proteomes" id="UP000243859">
    <property type="component" value="Unassembled WGS sequence"/>
</dbReference>
<evidence type="ECO:0000313" key="2">
    <source>
        <dbReference type="Proteomes" id="UP000243859"/>
    </source>
</evidence>
<dbReference type="Gene3D" id="3.30.70.1520">
    <property type="entry name" value="Heterotetrameric sarcosine oxidase"/>
    <property type="match status" value="1"/>
</dbReference>
<dbReference type="EMBL" id="QAAA01000016">
    <property type="protein sequence ID" value="PTN01161.1"/>
    <property type="molecule type" value="Genomic_DNA"/>
</dbReference>
<organism evidence="1 2">
    <name type="scientific">Rhodovulum imhoffii</name>
    <dbReference type="NCBI Taxonomy" id="365340"/>
    <lineage>
        <taxon>Bacteria</taxon>
        <taxon>Pseudomonadati</taxon>
        <taxon>Pseudomonadota</taxon>
        <taxon>Alphaproteobacteria</taxon>
        <taxon>Rhodobacterales</taxon>
        <taxon>Paracoccaceae</taxon>
        <taxon>Rhodovulum</taxon>
    </lineage>
</organism>
<dbReference type="SUPFAM" id="SSF103025">
    <property type="entry name" value="Folate-binding domain"/>
    <property type="match status" value="1"/>
</dbReference>
<reference evidence="1 2" key="1">
    <citation type="submission" date="2018-04" db="EMBL/GenBank/DDBJ databases">
        <title>Genomic Encyclopedia of Archaeal and Bacterial Type Strains, Phase II (KMG-II): from individual species to whole genera.</title>
        <authorList>
            <person name="Goeker M."/>
        </authorList>
    </citation>
    <scope>NUCLEOTIDE SEQUENCE [LARGE SCALE GENOMIC DNA]</scope>
    <source>
        <strain evidence="1 2">DSM 18064</strain>
    </source>
</reference>
<keyword evidence="2" id="KW-1185">Reference proteome</keyword>
<sequence length="176" mass="18395">MSEPGFVSVSELGAGMIALRGDLRSKVFRKAAEAGTGLKLPAPCTIVWDGARALGWMAPDELLLVVPEGEGAVTVAALEHALAGQHALVADVSDARAMFHISGPGAREALAKLTPADLSPAAFPVGTLRRTRLGQVAGALWAEERGLTVLCFRSVAVYMRDLLADASHPDAALRVF</sequence>